<name>X6MPX5_RETFI</name>
<organism evidence="1 2">
    <name type="scientific">Reticulomyxa filosa</name>
    <dbReference type="NCBI Taxonomy" id="46433"/>
    <lineage>
        <taxon>Eukaryota</taxon>
        <taxon>Sar</taxon>
        <taxon>Rhizaria</taxon>
        <taxon>Retaria</taxon>
        <taxon>Foraminifera</taxon>
        <taxon>Monothalamids</taxon>
        <taxon>Reticulomyxidae</taxon>
        <taxon>Reticulomyxa</taxon>
    </lineage>
</organism>
<dbReference type="AlphaFoldDB" id="X6MPX5"/>
<accession>X6MPX5</accession>
<gene>
    <name evidence="1" type="ORF">RFI_22210</name>
</gene>
<dbReference type="EMBL" id="ASPP01019424">
    <property type="protein sequence ID" value="ETO15155.1"/>
    <property type="molecule type" value="Genomic_DNA"/>
</dbReference>
<dbReference type="Proteomes" id="UP000023152">
    <property type="component" value="Unassembled WGS sequence"/>
</dbReference>
<proteinExistence type="predicted"/>
<comment type="caution">
    <text evidence="1">The sequence shown here is derived from an EMBL/GenBank/DDBJ whole genome shotgun (WGS) entry which is preliminary data.</text>
</comment>
<evidence type="ECO:0000313" key="1">
    <source>
        <dbReference type="EMBL" id="ETO15155.1"/>
    </source>
</evidence>
<protein>
    <submittedName>
        <fullName evidence="1">Uncharacterized protein</fullName>
    </submittedName>
</protein>
<evidence type="ECO:0000313" key="2">
    <source>
        <dbReference type="Proteomes" id="UP000023152"/>
    </source>
</evidence>
<reference evidence="1 2" key="1">
    <citation type="journal article" date="2013" name="Curr. Biol.">
        <title>The Genome of the Foraminiferan Reticulomyxa filosa.</title>
        <authorList>
            <person name="Glockner G."/>
            <person name="Hulsmann N."/>
            <person name="Schleicher M."/>
            <person name="Noegel A.A."/>
            <person name="Eichinger L."/>
            <person name="Gallinger C."/>
            <person name="Pawlowski J."/>
            <person name="Sierra R."/>
            <person name="Euteneuer U."/>
            <person name="Pillet L."/>
            <person name="Moustafa A."/>
            <person name="Platzer M."/>
            <person name="Groth M."/>
            <person name="Szafranski K."/>
            <person name="Schliwa M."/>
        </authorList>
    </citation>
    <scope>NUCLEOTIDE SEQUENCE [LARGE SCALE GENOMIC DNA]</scope>
</reference>
<sequence length="212" mass="23904">MAKEAVSVALSRGYEEHSIWLLLIIGDYLQCGRTLFKLFSPLVSSDSISDSKKDAIAGFIQKLLALNEKAKQMDSIGSIQRMTEDVQSDLIAAVEISNFFDYYNKGPGYYNNALECIKKAGVLPLFSTPTPQSRDGIFSLHFTKTARSFANEIQVHLADVCLRVMKILWFMIDQIKTFFKYNPMPGLKHTANTQVSFSQQTTNNKQQITNNK</sequence>
<keyword evidence="2" id="KW-1185">Reference proteome</keyword>